<evidence type="ECO:0000313" key="3">
    <source>
        <dbReference type="Proteomes" id="UP000676649"/>
    </source>
</evidence>
<dbReference type="Proteomes" id="UP000676649">
    <property type="component" value="Chromosome"/>
</dbReference>
<reference evidence="2" key="1">
    <citation type="submission" date="2021-04" db="EMBL/GenBank/DDBJ databases">
        <title>Draft genome sequence data of methanotrophic Methylovulum sp. strain S1L and Methylomonas sp. strain S2AM isolated from boreal lake water columns.</title>
        <authorList>
            <person name="Rissanen A.J."/>
            <person name="Mangayil R."/>
            <person name="Svenning M.M."/>
            <person name="Khanongnuch R."/>
        </authorList>
    </citation>
    <scope>NUCLEOTIDE SEQUENCE</scope>
    <source>
        <strain evidence="2">S2AM</strain>
    </source>
</reference>
<gene>
    <name evidence="2" type="ORF">KEF85_03825</name>
</gene>
<protein>
    <recommendedName>
        <fullName evidence="4">Secreted protein with PEP-CTERM sorting signal</fullName>
    </recommendedName>
</protein>
<dbReference type="RefSeq" id="WP_215583399.1">
    <property type="nucleotide sequence ID" value="NZ_CP073754.1"/>
</dbReference>
<feature type="signal peptide" evidence="1">
    <location>
        <begin position="1"/>
        <end position="23"/>
    </location>
</feature>
<evidence type="ECO:0000313" key="2">
    <source>
        <dbReference type="EMBL" id="QWF71617.1"/>
    </source>
</evidence>
<keyword evidence="3" id="KW-1185">Reference proteome</keyword>
<evidence type="ECO:0008006" key="4">
    <source>
        <dbReference type="Google" id="ProtNLM"/>
    </source>
</evidence>
<dbReference type="AlphaFoldDB" id="A0A975MPJ0"/>
<accession>A0A975MPJ0</accession>
<organism evidence="2 3">
    <name type="scientific">Methylomonas paludis</name>
    <dbReference type="NCBI Taxonomy" id="1173101"/>
    <lineage>
        <taxon>Bacteria</taxon>
        <taxon>Pseudomonadati</taxon>
        <taxon>Pseudomonadota</taxon>
        <taxon>Gammaproteobacteria</taxon>
        <taxon>Methylococcales</taxon>
        <taxon>Methylococcaceae</taxon>
        <taxon>Methylomonas</taxon>
    </lineage>
</organism>
<proteinExistence type="predicted"/>
<evidence type="ECO:0000256" key="1">
    <source>
        <dbReference type="SAM" id="SignalP"/>
    </source>
</evidence>
<feature type="chain" id="PRO_5036917228" description="Secreted protein with PEP-CTERM sorting signal" evidence="1">
    <location>
        <begin position="24"/>
        <end position="203"/>
    </location>
</feature>
<sequence length="203" mass="21068">MKTLNSVLSLTVMGLALAGSAQADVLVNTGAPNFTGFPLALNSGEWLAAEFTTTQVEEITDINAYIQADSGNPDNASFHISIYGNAGSAPDLSNQLFSQQASYSADGWNGLSGLTTVLNAGSYWVALEVSGSDTLQGLLPVYVANPAQGVAWDDPSTTYGYHAASGNAFNFGVQINAVPVPGSVWLFGTALLALGRFGKRKAV</sequence>
<keyword evidence="1" id="KW-0732">Signal</keyword>
<dbReference type="KEGG" id="mpad:KEF85_03825"/>
<name>A0A975MPJ0_9GAMM</name>
<dbReference type="EMBL" id="CP073754">
    <property type="protein sequence ID" value="QWF71617.1"/>
    <property type="molecule type" value="Genomic_DNA"/>
</dbReference>